<feature type="signal peptide" evidence="1">
    <location>
        <begin position="1"/>
        <end position="18"/>
    </location>
</feature>
<keyword evidence="1" id="KW-0732">Signal</keyword>
<evidence type="ECO:0000256" key="1">
    <source>
        <dbReference type="SAM" id="SignalP"/>
    </source>
</evidence>
<dbReference type="AlphaFoldDB" id="A0A2I7N5A0"/>
<dbReference type="KEGG" id="nba:CUN60_04850"/>
<evidence type="ECO:0000313" key="2">
    <source>
        <dbReference type="EMBL" id="AUR51646.1"/>
    </source>
</evidence>
<dbReference type="RefSeq" id="WP_102950945.1">
    <property type="nucleotide sequence ID" value="NZ_CP024847.1"/>
</dbReference>
<feature type="chain" id="PRO_5014475760" evidence="1">
    <location>
        <begin position="19"/>
        <end position="179"/>
    </location>
</feature>
<proteinExistence type="predicted"/>
<dbReference type="EMBL" id="CP024847">
    <property type="protein sequence ID" value="AUR51646.1"/>
    <property type="molecule type" value="Genomic_DNA"/>
</dbReference>
<name>A0A2I7N5A0_9NEIS</name>
<keyword evidence="3" id="KW-1185">Reference proteome</keyword>
<organism evidence="2 3">
    <name type="scientific">Aquella oligotrophica</name>
    <dbReference type="NCBI Taxonomy" id="2067065"/>
    <lineage>
        <taxon>Bacteria</taxon>
        <taxon>Pseudomonadati</taxon>
        <taxon>Pseudomonadota</taxon>
        <taxon>Betaproteobacteria</taxon>
        <taxon>Neisseriales</taxon>
        <taxon>Neisseriaceae</taxon>
        <taxon>Aquella</taxon>
    </lineage>
</organism>
<gene>
    <name evidence="2" type="ORF">CUN60_04850</name>
</gene>
<evidence type="ECO:0000313" key="3">
    <source>
        <dbReference type="Proteomes" id="UP000236655"/>
    </source>
</evidence>
<dbReference type="Proteomes" id="UP000236655">
    <property type="component" value="Chromosome"/>
</dbReference>
<protein>
    <submittedName>
        <fullName evidence="2">Uncharacterized protein</fullName>
    </submittedName>
</protein>
<sequence length="179" mass="20232">MKKLLAVIIFSSLSLSYADINTPYTTNPQLTSNNSSGTISATKPVFKSGWYAHKKDVTFIKLIQVGQNMGLSILFSNTGLFCPINKYLPFNQVKGQSNTYAYTVGNGCIATIKMNTSNNTFVMTVNSRSKCFEEYTYQEFCNGNLDVHMIDERASTYFVNKVFTYAKDQNDNDYDWNDD</sequence>
<reference evidence="3" key="1">
    <citation type="submission" date="2017-11" db="EMBL/GenBank/DDBJ databases">
        <authorList>
            <person name="Chan K.G."/>
            <person name="Lee L.S."/>
        </authorList>
    </citation>
    <scope>NUCLEOTIDE SEQUENCE [LARGE SCALE GENOMIC DNA]</scope>
    <source>
        <strain evidence="3">DSM 100970</strain>
    </source>
</reference>
<accession>A0A2I7N5A0</accession>